<evidence type="ECO:0008006" key="3">
    <source>
        <dbReference type="Google" id="ProtNLM"/>
    </source>
</evidence>
<dbReference type="Gene3D" id="3.50.50.60">
    <property type="entry name" value="FAD/NAD(P)-binding domain"/>
    <property type="match status" value="1"/>
</dbReference>
<evidence type="ECO:0000313" key="1">
    <source>
        <dbReference type="EMBL" id="EFF84509.1"/>
    </source>
</evidence>
<dbReference type="SUPFAM" id="SSF51905">
    <property type="entry name" value="FAD/NAD(P)-binding domain"/>
    <property type="match status" value="1"/>
</dbReference>
<dbReference type="InterPro" id="IPR036188">
    <property type="entry name" value="FAD/NAD-bd_sf"/>
</dbReference>
<dbReference type="Proteomes" id="UP000003085">
    <property type="component" value="Unassembled WGS sequence"/>
</dbReference>
<name>D4XJX3_ACIHA</name>
<comment type="caution">
    <text evidence="1">The sequence shown here is derived from an EMBL/GenBank/DDBJ whole genome shotgun (WGS) entry which is preliminary data.</text>
</comment>
<proteinExistence type="predicted"/>
<accession>D4XJX3</accession>
<reference evidence="2" key="1">
    <citation type="submission" date="2010-03" db="EMBL/GenBank/DDBJ databases">
        <title>Complete sequence of Mobiluncus curtisii ATCC 43063.</title>
        <authorList>
            <person name="Muzny D."/>
            <person name="Qin X."/>
            <person name="Deng J."/>
            <person name="Jiang H."/>
            <person name="Liu Y."/>
            <person name="Qu J."/>
            <person name="Song X.-Z."/>
            <person name="Zhang L."/>
            <person name="Thornton R."/>
            <person name="Coyle M."/>
            <person name="Francisco L."/>
            <person name="Jackson L."/>
            <person name="Javaid M."/>
            <person name="Korchina V."/>
            <person name="Kovar C."/>
            <person name="Mata R."/>
            <person name="Mathew T."/>
            <person name="Ngo R."/>
            <person name="Nguyen L."/>
            <person name="Nguyen N."/>
            <person name="Okwuonu G."/>
            <person name="Ongeri F."/>
            <person name="Pham C."/>
            <person name="Simmons D."/>
            <person name="Wilczek-Boney K."/>
            <person name="Hale W."/>
            <person name="Jakkamsetti A."/>
            <person name="Pham P."/>
            <person name="Ruth R."/>
            <person name="San Lucas F."/>
            <person name="Warren J."/>
            <person name="Zhang J."/>
            <person name="Zhao Z."/>
            <person name="Zhou C."/>
            <person name="Zhu D."/>
            <person name="Lee S."/>
            <person name="Bess C."/>
            <person name="Blankenburg K."/>
            <person name="Forbes L."/>
            <person name="Fu Q."/>
            <person name="Gubbala S."/>
            <person name="Hirani K."/>
            <person name="Jayaseelan J.C."/>
            <person name="Lara F."/>
            <person name="Munidasa M."/>
            <person name="Palculict T."/>
            <person name="Patil S."/>
            <person name="Pu L.-L."/>
            <person name="Saada N."/>
            <person name="Tang L."/>
            <person name="Weissenberger G."/>
            <person name="Zhu Y."/>
            <person name="Hemphill L."/>
            <person name="Shang Y."/>
            <person name="Youmans B."/>
            <person name="Ayvaz T."/>
            <person name="Ross M."/>
            <person name="Santibanez J."/>
            <person name="Aqrawi P."/>
            <person name="Gross S."/>
            <person name="Joshi V."/>
            <person name="Fowler G."/>
            <person name="Nazareth L."/>
            <person name="Reid J."/>
            <person name="Worley K."/>
            <person name="Petrosino J."/>
            <person name="Highlander S."/>
            <person name="Gibbs R."/>
            <person name="Gibbs R."/>
        </authorList>
    </citation>
    <scope>NUCLEOTIDE SEQUENCE [LARGE SCALE GENOMIC DNA]</scope>
    <source>
        <strain evidence="2">ATCC 19194</strain>
    </source>
</reference>
<sequence>MGQMIKTNALKETSISGVFACGDVARLGGSVSLAVGDGTMAGVAAHRSLVF</sequence>
<dbReference type="AlphaFoldDB" id="D4XJX3"/>
<dbReference type="EMBL" id="ADMT01000007">
    <property type="protein sequence ID" value="EFF84509.1"/>
    <property type="molecule type" value="Genomic_DNA"/>
</dbReference>
<gene>
    <name evidence="1" type="ORF">HMP0015_0015</name>
</gene>
<dbReference type="HOGENOM" id="CLU_208563_0_0_6"/>
<protein>
    <recommendedName>
        <fullName evidence="3">FAD/NAD(P)-binding domain-containing protein</fullName>
    </recommendedName>
</protein>
<evidence type="ECO:0000313" key="2">
    <source>
        <dbReference type="Proteomes" id="UP000003085"/>
    </source>
</evidence>
<organism evidence="1 2">
    <name type="scientific">Acinetobacter haemolyticus ATCC 19194</name>
    <dbReference type="NCBI Taxonomy" id="707232"/>
    <lineage>
        <taxon>Bacteria</taxon>
        <taxon>Pseudomonadati</taxon>
        <taxon>Pseudomonadota</taxon>
        <taxon>Gammaproteobacteria</taxon>
        <taxon>Moraxellales</taxon>
        <taxon>Moraxellaceae</taxon>
        <taxon>Acinetobacter</taxon>
    </lineage>
</organism>